<evidence type="ECO:0000256" key="4">
    <source>
        <dbReference type="ARBA" id="ARBA00022989"/>
    </source>
</evidence>
<feature type="transmembrane region" description="Helical" evidence="6">
    <location>
        <begin position="123"/>
        <end position="142"/>
    </location>
</feature>
<comment type="subcellular location">
    <subcellularLocation>
        <location evidence="1">Cell membrane</location>
        <topology evidence="1">Multi-pass membrane protein</topology>
    </subcellularLocation>
</comment>
<feature type="transmembrane region" description="Helical" evidence="6">
    <location>
        <begin position="335"/>
        <end position="356"/>
    </location>
</feature>
<dbReference type="InterPro" id="IPR050833">
    <property type="entry name" value="Poly_Biosynth_Transport"/>
</dbReference>
<keyword evidence="3 6" id="KW-0812">Transmembrane</keyword>
<sequence length="413" mass="46356">MQFITSLTRKKISPPEQLFMLSVLVVNGGNYIYNLVLGRLLGPAQFADAAILITFLLVLSFLAMTFQLVTAKYAVLLENTQLPSFLKSILKSSLLVGIIAGLMLILFSGQLQEIFHTTSKNMFVIFGVAVPFYFLMSVNRGFLQGKNDFKGLALTYQSEMLVRLGLTLLLLFVLKIDPILIVAIGILVSLILGLFPFKMSSIIQLPSGNIDNHLSKQIKRFFLVTLFYELTQIIINNSDILLVKHYFEDTEAGLYASLALIGRVVYFMAWMFVMLLLPKVITLQKEEKETQSLLFKYVGYITLLCAFIIAGTALFPEVVVEILFGNAYTDIAPLLWKYAIATSLFAIANIFSYYFLSLGKYKPVIISGVMGLAQVVLIIFYHKNLEQVVLVQILAMTILMIMQVVYFIASKKS</sequence>
<dbReference type="GO" id="GO:0005886">
    <property type="term" value="C:plasma membrane"/>
    <property type="evidence" value="ECO:0007669"/>
    <property type="project" value="UniProtKB-SubCell"/>
</dbReference>
<feature type="transmembrane region" description="Helical" evidence="6">
    <location>
        <begin position="255"/>
        <end position="277"/>
    </location>
</feature>
<feature type="transmembrane region" description="Helical" evidence="6">
    <location>
        <begin position="92"/>
        <end position="111"/>
    </location>
</feature>
<evidence type="ECO:0000256" key="3">
    <source>
        <dbReference type="ARBA" id="ARBA00022692"/>
    </source>
</evidence>
<dbReference type="Pfam" id="PF13440">
    <property type="entry name" value="Polysacc_synt_3"/>
    <property type="match status" value="1"/>
</dbReference>
<gene>
    <name evidence="7" type="ORF">JCM19296_527</name>
</gene>
<evidence type="ECO:0000313" key="8">
    <source>
        <dbReference type="Proteomes" id="UP000028980"/>
    </source>
</evidence>
<dbReference type="Proteomes" id="UP000028980">
    <property type="component" value="Unassembled WGS sequence"/>
</dbReference>
<feature type="transmembrane region" description="Helical" evidence="6">
    <location>
        <begin position="179"/>
        <end position="197"/>
    </location>
</feature>
<feature type="transmembrane region" description="Helical" evidence="6">
    <location>
        <begin position="297"/>
        <end position="315"/>
    </location>
</feature>
<keyword evidence="4 6" id="KW-1133">Transmembrane helix</keyword>
<keyword evidence="5 6" id="KW-0472">Membrane</keyword>
<keyword evidence="2" id="KW-1003">Cell membrane</keyword>
<feature type="transmembrane region" description="Helical" evidence="6">
    <location>
        <begin position="388"/>
        <end position="409"/>
    </location>
</feature>
<comment type="caution">
    <text evidence="7">The sequence shown here is derived from an EMBL/GenBank/DDBJ whole genome shotgun (WGS) entry which is preliminary data.</text>
</comment>
<organism evidence="7 8">
    <name type="scientific">Nonlabens ulvanivorans</name>
    <name type="common">Persicivirga ulvanivorans</name>
    <dbReference type="NCBI Taxonomy" id="906888"/>
    <lineage>
        <taxon>Bacteria</taxon>
        <taxon>Pseudomonadati</taxon>
        <taxon>Bacteroidota</taxon>
        <taxon>Flavobacteriia</taxon>
        <taxon>Flavobacteriales</taxon>
        <taxon>Flavobacteriaceae</taxon>
        <taxon>Nonlabens</taxon>
    </lineage>
</organism>
<dbReference type="AlphaFoldDB" id="A0A081D7Q3"/>
<feature type="transmembrane region" description="Helical" evidence="6">
    <location>
        <begin position="218"/>
        <end position="235"/>
    </location>
</feature>
<feature type="transmembrane region" description="Helical" evidence="6">
    <location>
        <begin position="18"/>
        <end position="37"/>
    </location>
</feature>
<dbReference type="EMBL" id="BBLG01000001">
    <property type="protein sequence ID" value="GAK74949.1"/>
    <property type="molecule type" value="Genomic_DNA"/>
</dbReference>
<evidence type="ECO:0000256" key="2">
    <source>
        <dbReference type="ARBA" id="ARBA00022475"/>
    </source>
</evidence>
<evidence type="ECO:0000256" key="5">
    <source>
        <dbReference type="ARBA" id="ARBA00023136"/>
    </source>
</evidence>
<evidence type="ECO:0000313" key="7">
    <source>
        <dbReference type="EMBL" id="GAK74949.1"/>
    </source>
</evidence>
<dbReference type="PANTHER" id="PTHR30250">
    <property type="entry name" value="PST FAMILY PREDICTED COLANIC ACID TRANSPORTER"/>
    <property type="match status" value="1"/>
</dbReference>
<feature type="transmembrane region" description="Helical" evidence="6">
    <location>
        <begin position="49"/>
        <end position="71"/>
    </location>
</feature>
<name>A0A081D7Q3_NONUL</name>
<evidence type="ECO:0000256" key="1">
    <source>
        <dbReference type="ARBA" id="ARBA00004651"/>
    </source>
</evidence>
<evidence type="ECO:0000256" key="6">
    <source>
        <dbReference type="SAM" id="Phobius"/>
    </source>
</evidence>
<reference evidence="7 8" key="1">
    <citation type="journal article" date="2014" name="Genome Announc.">
        <title>Draft Genome Sequences of Marine Flavobacterium Nonlabens Strains NR17, NR24, NR27, NR32, NR33, and Ara13.</title>
        <authorList>
            <person name="Nakanishi M."/>
            <person name="Meirelles P."/>
            <person name="Suzuki R."/>
            <person name="Takatani N."/>
            <person name="Mino S."/>
            <person name="Suda W."/>
            <person name="Oshima K."/>
            <person name="Hattori M."/>
            <person name="Ohkuma M."/>
            <person name="Hosokawa M."/>
            <person name="Miyashita K."/>
            <person name="Thompson F.L."/>
            <person name="Niwa A."/>
            <person name="Sawabe T."/>
            <person name="Sawabe T."/>
        </authorList>
    </citation>
    <scope>NUCLEOTIDE SEQUENCE [LARGE SCALE GENOMIC DNA]</scope>
    <source>
        <strain evidence="8">JCM19296</strain>
    </source>
</reference>
<feature type="transmembrane region" description="Helical" evidence="6">
    <location>
        <begin position="363"/>
        <end position="382"/>
    </location>
</feature>
<accession>A0A081D7Q3</accession>
<dbReference type="PANTHER" id="PTHR30250:SF26">
    <property type="entry name" value="PSMA PROTEIN"/>
    <property type="match status" value="1"/>
</dbReference>
<proteinExistence type="predicted"/>
<protein>
    <submittedName>
        <fullName evidence="7">Capsular polysaccharide biosynthesis protein</fullName>
    </submittedName>
</protein>